<dbReference type="RefSeq" id="WP_052663625.1">
    <property type="nucleotide sequence ID" value="NZ_CP011005.1"/>
</dbReference>
<sequence length="443" mass="47844">MWQWFLSINVFAKSTLIPVYALGGLLILLLILRLPILDRAKPQNASRTPGIGRWLIWAVAAVILGGLIGLLVLWLVLVVYDTFGGPVTPETWGWGIALFAATGLVIANLFRTRIWRKVVALLTVPFFLVATALGINASFGLNPTVGAMLDISLEPQISLTKPNDAPDPKQPLWKTWKAPANMPAVGKTGVVYIEPKVSGFKARPAGVYLPPAALTENPPKLPFYLLMMGQPGRPDPHYVEGIFNDFAKQHHGLAPIVLVADQVGPAQADTLCVNSAKFGRVEDYIAKDVVSWARQNLNILAERKYWTVAGYSNGGQCAISFAAKYPATWGNVVDISGEEFPGAEQPAANLANIFNGDQAAYDAEKPINIMAKQHYPDTHAVFTVGSDDSLYVAQAKRVSQAAKAAGMVVDYHEVPNGGHLIAALAGGLKRGLQVLNQRWGLSP</sequence>
<dbReference type="Proteomes" id="UP000061839">
    <property type="component" value="Chromosome"/>
</dbReference>
<keyword evidence="1" id="KW-0472">Membrane</keyword>
<dbReference type="PANTHER" id="PTHR48098:SF1">
    <property type="entry name" value="DIACYLGLYCEROL ACYLTRANSFERASE_MYCOLYLTRANSFERASE AG85A"/>
    <property type="match status" value="1"/>
</dbReference>
<evidence type="ECO:0000256" key="1">
    <source>
        <dbReference type="SAM" id="Phobius"/>
    </source>
</evidence>
<protein>
    <submittedName>
        <fullName evidence="2">Esterase</fullName>
    </submittedName>
</protein>
<dbReference type="OrthoDB" id="3723842at2"/>
<feature type="transmembrane region" description="Helical" evidence="1">
    <location>
        <begin position="92"/>
        <end position="111"/>
    </location>
</feature>
<accession>A0A0D4BXU5</accession>
<dbReference type="EMBL" id="CP011005">
    <property type="protein sequence ID" value="AJT40941.1"/>
    <property type="molecule type" value="Genomic_DNA"/>
</dbReference>
<evidence type="ECO:0000313" key="2">
    <source>
        <dbReference type="EMBL" id="AJT40941.1"/>
    </source>
</evidence>
<feature type="transmembrane region" description="Helical" evidence="1">
    <location>
        <begin position="54"/>
        <end position="80"/>
    </location>
</feature>
<organism evidence="2 3">
    <name type="scientific">Psychromicrobium lacuslunae</name>
    <dbReference type="NCBI Taxonomy" id="1618207"/>
    <lineage>
        <taxon>Bacteria</taxon>
        <taxon>Bacillati</taxon>
        <taxon>Actinomycetota</taxon>
        <taxon>Actinomycetes</taxon>
        <taxon>Micrococcales</taxon>
        <taxon>Micrococcaceae</taxon>
        <taxon>Psychromicrobium</taxon>
    </lineage>
</organism>
<evidence type="ECO:0000313" key="3">
    <source>
        <dbReference type="Proteomes" id="UP000061839"/>
    </source>
</evidence>
<dbReference type="HOGENOM" id="CLU_037947_2_0_11"/>
<dbReference type="Gene3D" id="3.40.50.1820">
    <property type="entry name" value="alpha/beta hydrolase"/>
    <property type="match status" value="1"/>
</dbReference>
<dbReference type="STRING" id="1618207.UM93_04410"/>
<dbReference type="InterPro" id="IPR050583">
    <property type="entry name" value="Mycobacterial_A85_antigen"/>
</dbReference>
<dbReference type="PATRIC" id="fig|1618207.4.peg.897"/>
<dbReference type="GO" id="GO:0016747">
    <property type="term" value="F:acyltransferase activity, transferring groups other than amino-acyl groups"/>
    <property type="evidence" value="ECO:0007669"/>
    <property type="project" value="TreeGrafter"/>
</dbReference>
<keyword evidence="1" id="KW-1133">Transmembrane helix</keyword>
<feature type="transmembrane region" description="Helical" evidence="1">
    <location>
        <begin position="15"/>
        <end position="34"/>
    </location>
</feature>
<dbReference type="PANTHER" id="PTHR48098">
    <property type="entry name" value="ENTEROCHELIN ESTERASE-RELATED"/>
    <property type="match status" value="1"/>
</dbReference>
<feature type="transmembrane region" description="Helical" evidence="1">
    <location>
        <begin position="118"/>
        <end position="139"/>
    </location>
</feature>
<dbReference type="KEGG" id="ari:UM93_04410"/>
<keyword evidence="1" id="KW-0812">Transmembrane</keyword>
<name>A0A0D4BXU5_9MICC</name>
<keyword evidence="3" id="KW-1185">Reference proteome</keyword>
<reference evidence="2 3" key="1">
    <citation type="journal article" date="2015" name="Genome Announc.">
        <title>Complete Genome Sequencing of Protease-Producing Novel Arthrobacter sp. Strain IHBB 11108 Using PacBio Single-Molecule Real-Time Sequencing Technology.</title>
        <authorList>
            <person name="Kiran S."/>
            <person name="Swarnkar M.K."/>
            <person name="Pal M."/>
            <person name="Thakur R."/>
            <person name="Tewari R."/>
            <person name="Singh A.K."/>
            <person name="Gulati A."/>
        </authorList>
    </citation>
    <scope>NUCLEOTIDE SEQUENCE [LARGE SCALE GENOMIC DNA]</scope>
    <source>
        <strain evidence="2 3">IHBB 11108</strain>
    </source>
</reference>
<proteinExistence type="predicted"/>
<gene>
    <name evidence="2" type="ORF">UM93_04410</name>
</gene>
<dbReference type="AlphaFoldDB" id="A0A0D4BXU5"/>
<dbReference type="SUPFAM" id="SSF53474">
    <property type="entry name" value="alpha/beta-Hydrolases"/>
    <property type="match status" value="1"/>
</dbReference>
<dbReference type="InterPro" id="IPR000801">
    <property type="entry name" value="Esterase-like"/>
</dbReference>
<dbReference type="Pfam" id="PF00756">
    <property type="entry name" value="Esterase"/>
    <property type="match status" value="1"/>
</dbReference>
<dbReference type="InterPro" id="IPR029058">
    <property type="entry name" value="AB_hydrolase_fold"/>
</dbReference>